<protein>
    <submittedName>
        <fullName evidence="3">DDE-type integrase/transposase/recombinase</fullName>
    </submittedName>
</protein>
<dbReference type="InterPro" id="IPR001584">
    <property type="entry name" value="Integrase_cat-core"/>
</dbReference>
<feature type="region of interest" description="Disordered" evidence="1">
    <location>
        <begin position="596"/>
        <end position="653"/>
    </location>
</feature>
<dbReference type="PROSITE" id="PS50994">
    <property type="entry name" value="INTEGRASE"/>
    <property type="match status" value="1"/>
</dbReference>
<evidence type="ECO:0000259" key="2">
    <source>
        <dbReference type="PROSITE" id="PS50994"/>
    </source>
</evidence>
<reference evidence="3" key="1">
    <citation type="journal article" date="2014" name="Int. J. Syst. Evol. Microbiol.">
        <title>Complete genome of a new Firmicutes species belonging to the dominant human colonic microbiota ('Ruminococcus bicirculans') reveals two chromosomes and a selective capacity to utilize plant glucans.</title>
        <authorList>
            <consortium name="NISC Comparative Sequencing Program"/>
            <person name="Wegmann U."/>
            <person name="Louis P."/>
            <person name="Goesmann A."/>
            <person name="Henrissat B."/>
            <person name="Duncan S.H."/>
            <person name="Flint H.J."/>
        </authorList>
    </citation>
    <scope>NUCLEOTIDE SEQUENCE</scope>
    <source>
        <strain evidence="3">CECT 7703</strain>
    </source>
</reference>
<evidence type="ECO:0000313" key="4">
    <source>
        <dbReference type="Proteomes" id="UP001180081"/>
    </source>
</evidence>
<proteinExistence type="predicted"/>
<keyword evidence="4" id="KW-1185">Reference proteome</keyword>
<sequence>MNGFALRRNMDFEWHGGRFRIQQLNEHGQALLLREQDGVMQLVASEELLSAYSAGTLRQGELPARAKRFDVAIFGRPLSDLKPSVQREVKRRLHYLQRLEDYGAPNFTAAYLEPIISVIAAELDDSTPPSPTSIYRWWLRLSSTHDPRSLIPRFDRRGGKHTRQSDEVLSLLKTAIEDAYMQSPAATGADIYVRWKGKIRQCNRLRSEFDQLPTPSPRTCYRLLAEVEIYDRICLKEGEVAANRRLNIVMKGAVTTNILERVEVDHTPLDMFTIDDKTSLPLGRPILTVVLDHYSRHPLGYYLNFGGTSAHAVLSALRHAILPKRPPAITVPGLRIEHAWSCYGVMDSMVLDNGLEFHGNDLESVAFDLGIRLQYCPKRTPRFKGAIERFLKTLNYSFSHQMPGTSFARLADRNDYDPQKHALLTLSELVQVLEKWLIDIYAQTLHRGLGTTPWAKWHEGLSRRILTLPPDLQLLQRRIGQVAQRSLRRPGIELNGLHYNGPALQPILNRYGEKVRLKVAFDAADLGSIQVWAPDESDPVEVHAVDPAYANGLTLLQHRLIRKLVLENGRASQDLEALHEAKIQLADSIAALMSSRRQRDRRRAAAIHGKTSNSPKREIKVNESAPSTPSPRPSPQSNRPIPTAYPRLEEGQP</sequence>
<dbReference type="RefSeq" id="WP_290331338.1">
    <property type="nucleotide sequence ID" value="NZ_JAUFPU010000002.1"/>
</dbReference>
<feature type="compositionally biased region" description="Basic residues" evidence="1">
    <location>
        <begin position="596"/>
        <end position="605"/>
    </location>
</feature>
<reference evidence="3" key="2">
    <citation type="submission" date="2023-06" db="EMBL/GenBank/DDBJ databases">
        <authorList>
            <person name="Lucena T."/>
            <person name="Sun Q."/>
        </authorList>
    </citation>
    <scope>NUCLEOTIDE SEQUENCE</scope>
    <source>
        <strain evidence="3">CECT 7703</strain>
    </source>
</reference>
<dbReference type="SUPFAM" id="SSF53098">
    <property type="entry name" value="Ribonuclease H-like"/>
    <property type="match status" value="1"/>
</dbReference>
<gene>
    <name evidence="3" type="ORF">QWZ03_02785</name>
</gene>
<accession>A0ABT8B1J3</accession>
<evidence type="ECO:0000256" key="1">
    <source>
        <dbReference type="SAM" id="MobiDB-lite"/>
    </source>
</evidence>
<organism evidence="3 4">
    <name type="scientific">Chitinimonas viridis</name>
    <dbReference type="NCBI Taxonomy" id="664880"/>
    <lineage>
        <taxon>Bacteria</taxon>
        <taxon>Pseudomonadati</taxon>
        <taxon>Pseudomonadota</taxon>
        <taxon>Betaproteobacteria</taxon>
        <taxon>Neisseriales</taxon>
        <taxon>Chitinibacteraceae</taxon>
        <taxon>Chitinimonas</taxon>
    </lineage>
</organism>
<evidence type="ECO:0000313" key="3">
    <source>
        <dbReference type="EMBL" id="MDN3575695.1"/>
    </source>
</evidence>
<dbReference type="EMBL" id="JAUFPU010000002">
    <property type="protein sequence ID" value="MDN3575695.1"/>
    <property type="molecule type" value="Genomic_DNA"/>
</dbReference>
<dbReference type="Proteomes" id="UP001180081">
    <property type="component" value="Unassembled WGS sequence"/>
</dbReference>
<dbReference type="InterPro" id="IPR036397">
    <property type="entry name" value="RNaseH_sf"/>
</dbReference>
<dbReference type="Pfam" id="PF09299">
    <property type="entry name" value="Mu-transpos_C"/>
    <property type="match status" value="1"/>
</dbReference>
<dbReference type="InterPro" id="IPR012337">
    <property type="entry name" value="RNaseH-like_sf"/>
</dbReference>
<dbReference type="Gene3D" id="3.30.420.10">
    <property type="entry name" value="Ribonuclease H-like superfamily/Ribonuclease H"/>
    <property type="match status" value="1"/>
</dbReference>
<feature type="domain" description="Integrase catalytic" evidence="2">
    <location>
        <begin position="264"/>
        <end position="461"/>
    </location>
</feature>
<dbReference type="InterPro" id="IPR015378">
    <property type="entry name" value="Transposase-like_Mu_C"/>
</dbReference>
<comment type="caution">
    <text evidence="3">The sequence shown here is derived from an EMBL/GenBank/DDBJ whole genome shotgun (WGS) entry which is preliminary data.</text>
</comment>
<name>A0ABT8B1J3_9NEIS</name>